<dbReference type="InterPro" id="IPR013105">
    <property type="entry name" value="TPR_2"/>
</dbReference>
<keyword evidence="6" id="KW-1185">Reference proteome</keyword>
<dbReference type="Pfam" id="PF07719">
    <property type="entry name" value="TPR_2"/>
    <property type="match status" value="1"/>
</dbReference>
<keyword evidence="4" id="KW-0732">Signal</keyword>
<protein>
    <submittedName>
        <fullName evidence="5">Tetratricopeptide repeat protein</fullName>
    </submittedName>
</protein>
<evidence type="ECO:0000256" key="2">
    <source>
        <dbReference type="ARBA" id="ARBA00022803"/>
    </source>
</evidence>
<dbReference type="InterPro" id="IPR021314">
    <property type="entry name" value="DUF2911"/>
</dbReference>
<evidence type="ECO:0000256" key="4">
    <source>
        <dbReference type="SAM" id="SignalP"/>
    </source>
</evidence>
<comment type="caution">
    <text evidence="5">The sequence shown here is derived from an EMBL/GenBank/DDBJ whole genome shotgun (WGS) entry which is preliminary data.</text>
</comment>
<dbReference type="EMBL" id="QBKT01000002">
    <property type="protein sequence ID" value="PTX63073.1"/>
    <property type="molecule type" value="Genomic_DNA"/>
</dbReference>
<evidence type="ECO:0000313" key="6">
    <source>
        <dbReference type="Proteomes" id="UP000244090"/>
    </source>
</evidence>
<dbReference type="OrthoDB" id="187854at2"/>
<gene>
    <name evidence="5" type="ORF">C8N46_102476</name>
</gene>
<dbReference type="Gene3D" id="1.25.40.10">
    <property type="entry name" value="Tetratricopeptide repeat domain"/>
    <property type="match status" value="1"/>
</dbReference>
<feature type="signal peptide" evidence="4">
    <location>
        <begin position="1"/>
        <end position="25"/>
    </location>
</feature>
<feature type="chain" id="PRO_5015524079" evidence="4">
    <location>
        <begin position="26"/>
        <end position="369"/>
    </location>
</feature>
<dbReference type="InterPro" id="IPR011990">
    <property type="entry name" value="TPR-like_helical_dom_sf"/>
</dbReference>
<evidence type="ECO:0000313" key="5">
    <source>
        <dbReference type="EMBL" id="PTX63073.1"/>
    </source>
</evidence>
<dbReference type="SMART" id="SM00028">
    <property type="entry name" value="TPR"/>
    <property type="match status" value="1"/>
</dbReference>
<proteinExistence type="predicted"/>
<dbReference type="RefSeq" id="WP_108114033.1">
    <property type="nucleotide sequence ID" value="NZ_QBKT01000002.1"/>
</dbReference>
<dbReference type="SUPFAM" id="SSF48452">
    <property type="entry name" value="TPR-like"/>
    <property type="match status" value="1"/>
</dbReference>
<evidence type="ECO:0000256" key="3">
    <source>
        <dbReference type="PROSITE-ProRule" id="PRU00339"/>
    </source>
</evidence>
<dbReference type="PROSITE" id="PS50005">
    <property type="entry name" value="TPR"/>
    <property type="match status" value="1"/>
</dbReference>
<sequence length="369" mass="40882">MKLKITPLANIAFVLCLLLTTTTFAQLNTPRGSQKATVSQTVGISEISVTYSRPKVRERELWGKLVPYGMNNLGFGTATASPWRAGANENTVITLSHDAKIGGKPIKAGTYGLHMIVNENDKATVIFSSNSTSWGSYFYDPSEDVLRVDVITTDIPHEELLTFDFIQVTPNSATLALQWGTKEIPFDISFDVTEIVLADIRDKMRDQPGFNRQTWEQAASYALNNGGDLDEALTWINNAIAGQFYSQQTFANTQIKAAILMKQNKKQEAIAAMDEVMPIATALEIHGYGRQLISLGMKDKALEVFEYNAKKHKDTWPVHYGMARGYSAKGDYKKAIKHLEKALKNAPNAQSKANVQANLDKLKKGEDIN</sequence>
<keyword evidence="1" id="KW-0677">Repeat</keyword>
<dbReference type="AlphaFoldDB" id="A0A2T6C464"/>
<reference evidence="5 6" key="1">
    <citation type="submission" date="2018-04" db="EMBL/GenBank/DDBJ databases">
        <title>Genomic Encyclopedia of Archaeal and Bacterial Type Strains, Phase II (KMG-II): from individual species to whole genera.</title>
        <authorList>
            <person name="Goeker M."/>
        </authorList>
    </citation>
    <scope>NUCLEOTIDE SEQUENCE [LARGE SCALE GENOMIC DNA]</scope>
    <source>
        <strain evidence="5 6">DSM 25731</strain>
    </source>
</reference>
<dbReference type="Pfam" id="PF11138">
    <property type="entry name" value="DUF2911"/>
    <property type="match status" value="1"/>
</dbReference>
<dbReference type="Proteomes" id="UP000244090">
    <property type="component" value="Unassembled WGS sequence"/>
</dbReference>
<name>A0A2T6C464_9FLAO</name>
<feature type="repeat" description="TPR" evidence="3">
    <location>
        <begin position="316"/>
        <end position="349"/>
    </location>
</feature>
<dbReference type="InterPro" id="IPR019734">
    <property type="entry name" value="TPR_rpt"/>
</dbReference>
<keyword evidence="2 3" id="KW-0802">TPR repeat</keyword>
<organism evidence="5 6">
    <name type="scientific">Kordia periserrulae</name>
    <dbReference type="NCBI Taxonomy" id="701523"/>
    <lineage>
        <taxon>Bacteria</taxon>
        <taxon>Pseudomonadati</taxon>
        <taxon>Bacteroidota</taxon>
        <taxon>Flavobacteriia</taxon>
        <taxon>Flavobacteriales</taxon>
        <taxon>Flavobacteriaceae</taxon>
        <taxon>Kordia</taxon>
    </lineage>
</organism>
<accession>A0A2T6C464</accession>
<evidence type="ECO:0000256" key="1">
    <source>
        <dbReference type="ARBA" id="ARBA00022737"/>
    </source>
</evidence>